<dbReference type="PANTHER" id="PTHR30472:SF25">
    <property type="entry name" value="ABC TRANSPORTER PERMEASE PROTEIN MJ0876-RELATED"/>
    <property type="match status" value="1"/>
</dbReference>
<keyword evidence="10" id="KW-1185">Reference proteome</keyword>
<dbReference type="RefSeq" id="WP_213167215.1">
    <property type="nucleotide sequence ID" value="NZ_CP058559.1"/>
</dbReference>
<evidence type="ECO:0000256" key="7">
    <source>
        <dbReference type="ARBA" id="ARBA00023136"/>
    </source>
</evidence>
<comment type="similarity">
    <text evidence="2">Belongs to the binding-protein-dependent transport system permease family. FecCD subfamily.</text>
</comment>
<dbReference type="CDD" id="cd06550">
    <property type="entry name" value="TM_ABC_iron-siderophores_like"/>
    <property type="match status" value="1"/>
</dbReference>
<organism evidence="9 10">
    <name type="scientific">Alkalicella caledoniensis</name>
    <dbReference type="NCBI Taxonomy" id="2731377"/>
    <lineage>
        <taxon>Bacteria</taxon>
        <taxon>Bacillati</taxon>
        <taxon>Bacillota</taxon>
        <taxon>Clostridia</taxon>
        <taxon>Eubacteriales</taxon>
        <taxon>Proteinivoracaceae</taxon>
        <taxon>Alkalicella</taxon>
    </lineage>
</organism>
<dbReference type="EMBL" id="CP058559">
    <property type="protein sequence ID" value="QNO13545.1"/>
    <property type="molecule type" value="Genomic_DNA"/>
</dbReference>
<feature type="transmembrane region" description="Helical" evidence="8">
    <location>
        <begin position="63"/>
        <end position="83"/>
    </location>
</feature>
<dbReference type="Gene3D" id="1.10.3470.10">
    <property type="entry name" value="ABC transporter involved in vitamin B12 uptake, BtuC"/>
    <property type="match status" value="1"/>
</dbReference>
<evidence type="ECO:0000256" key="3">
    <source>
        <dbReference type="ARBA" id="ARBA00022448"/>
    </source>
</evidence>
<proteinExistence type="inferred from homology"/>
<dbReference type="GO" id="GO:0022857">
    <property type="term" value="F:transmembrane transporter activity"/>
    <property type="evidence" value="ECO:0007669"/>
    <property type="project" value="InterPro"/>
</dbReference>
<name>A0A7G9W4D3_ALKCA</name>
<dbReference type="KEGG" id="acae:HYG86_01560"/>
<feature type="transmembrane region" description="Helical" evidence="8">
    <location>
        <begin position="285"/>
        <end position="304"/>
    </location>
</feature>
<accession>A0A7G9W4D3</accession>
<keyword evidence="3" id="KW-0813">Transport</keyword>
<dbReference type="SUPFAM" id="SSF81345">
    <property type="entry name" value="ABC transporter involved in vitamin B12 uptake, BtuC"/>
    <property type="match status" value="1"/>
</dbReference>
<dbReference type="FunFam" id="1.10.3470.10:FF:000001">
    <property type="entry name" value="Vitamin B12 ABC transporter permease BtuC"/>
    <property type="match status" value="1"/>
</dbReference>
<evidence type="ECO:0000313" key="10">
    <source>
        <dbReference type="Proteomes" id="UP000516160"/>
    </source>
</evidence>
<keyword evidence="5 8" id="KW-0812">Transmembrane</keyword>
<evidence type="ECO:0000313" key="9">
    <source>
        <dbReference type="EMBL" id="QNO13545.1"/>
    </source>
</evidence>
<comment type="subcellular location">
    <subcellularLocation>
        <location evidence="1">Cell membrane</location>
        <topology evidence="1">Multi-pass membrane protein</topology>
    </subcellularLocation>
</comment>
<protein>
    <submittedName>
        <fullName evidence="9">Iron ABC transporter permease</fullName>
    </submittedName>
</protein>
<dbReference type="InterPro" id="IPR037294">
    <property type="entry name" value="ABC_BtuC-like"/>
</dbReference>
<dbReference type="PANTHER" id="PTHR30472">
    <property type="entry name" value="FERRIC ENTEROBACTIN TRANSPORT SYSTEM PERMEASE PROTEIN"/>
    <property type="match status" value="1"/>
</dbReference>
<feature type="transmembrane region" description="Helical" evidence="8">
    <location>
        <begin position="155"/>
        <end position="176"/>
    </location>
</feature>
<feature type="transmembrane region" description="Helical" evidence="8">
    <location>
        <begin position="244"/>
        <end position="270"/>
    </location>
</feature>
<evidence type="ECO:0000256" key="2">
    <source>
        <dbReference type="ARBA" id="ARBA00007935"/>
    </source>
</evidence>
<dbReference type="InterPro" id="IPR000522">
    <property type="entry name" value="ABC_transptr_permease_BtuC"/>
</dbReference>
<feature type="transmembrane region" description="Helical" evidence="8">
    <location>
        <begin position="95"/>
        <end position="114"/>
    </location>
</feature>
<evidence type="ECO:0000256" key="4">
    <source>
        <dbReference type="ARBA" id="ARBA00022475"/>
    </source>
</evidence>
<dbReference type="Pfam" id="PF01032">
    <property type="entry name" value="FecCD"/>
    <property type="match status" value="1"/>
</dbReference>
<feature type="transmembrane region" description="Helical" evidence="8">
    <location>
        <begin position="313"/>
        <end position="331"/>
    </location>
</feature>
<gene>
    <name evidence="9" type="ORF">HYG86_01560</name>
</gene>
<keyword evidence="7 8" id="KW-0472">Membrane</keyword>
<evidence type="ECO:0000256" key="6">
    <source>
        <dbReference type="ARBA" id="ARBA00022989"/>
    </source>
</evidence>
<reference evidence="9 10" key="1">
    <citation type="submission" date="2020-07" db="EMBL/GenBank/DDBJ databases">
        <title>Alkalicella. sp. LB2 genome.</title>
        <authorList>
            <person name="Postec A."/>
            <person name="Quemeneur M."/>
        </authorList>
    </citation>
    <scope>NUCLEOTIDE SEQUENCE [LARGE SCALE GENOMIC DNA]</scope>
    <source>
        <strain evidence="9 10">LB2</strain>
    </source>
</reference>
<evidence type="ECO:0000256" key="5">
    <source>
        <dbReference type="ARBA" id="ARBA00022692"/>
    </source>
</evidence>
<dbReference type="GO" id="GO:0033214">
    <property type="term" value="P:siderophore-iron import into cell"/>
    <property type="evidence" value="ECO:0007669"/>
    <property type="project" value="TreeGrafter"/>
</dbReference>
<feature type="transmembrane region" description="Helical" evidence="8">
    <location>
        <begin position="196"/>
        <end position="216"/>
    </location>
</feature>
<dbReference type="Proteomes" id="UP000516160">
    <property type="component" value="Chromosome"/>
</dbReference>
<keyword evidence="6 8" id="KW-1133">Transmembrane helix</keyword>
<feature type="transmembrane region" description="Helical" evidence="8">
    <location>
        <begin position="120"/>
        <end position="143"/>
    </location>
</feature>
<dbReference type="AlphaFoldDB" id="A0A7G9W4D3"/>
<evidence type="ECO:0000256" key="8">
    <source>
        <dbReference type="SAM" id="Phobius"/>
    </source>
</evidence>
<dbReference type="GO" id="GO:0005886">
    <property type="term" value="C:plasma membrane"/>
    <property type="evidence" value="ECO:0007669"/>
    <property type="project" value="UniProtKB-SubCell"/>
</dbReference>
<sequence>MSNLKKTYLISILVLFVVTILGVAFGATPISFTSINLDGIYKYLTNQQLADSTPYVILFEMRLPRVILGMLVGAVLAGCGVAFQSILKNPLAEPYTLGVSSGAGLGATLAMTVLAGTSIFFLPAVSFLSFVFAVTTVILVYFLARSQGQINAINLILAGVVISSTFSAIISFLMLFTDDSIRQIFFWLMGNLQRASWNRITVVFIPAVLGLLIIALKLKDLNILLIGDEEAQTLGVEVEKTKKIIILGATLATAAVVSVSGLIGFVGLIVPHTLRLIFGSNNLKLFPLSVIWGGIFLTLADLLARTIMIPREIPVGIITALTGGPFFLFLLKQKTNRVNNHE</sequence>
<evidence type="ECO:0000256" key="1">
    <source>
        <dbReference type="ARBA" id="ARBA00004651"/>
    </source>
</evidence>
<keyword evidence="4" id="KW-1003">Cell membrane</keyword>